<dbReference type="Proteomes" id="UP000323067">
    <property type="component" value="Chromosome vii"/>
</dbReference>
<sequence>MANQITLMQFLQQDPPGFQFQHRSYSNTSTKNRKYENAAITSIGRWGSFNIFTILQQYDHLINIDVSIASDALVSTPPPLLGAEDGLRELVATYVDRPVRRALARTFEHLAANNAPFMRGRTPVTLGAGSSARTVDEFMPDRAFYDPTAAVALDPQNPRATVPPPPPNRLPGEIKPSHKWSADWLGDPSAELLVFSRLGQLSYYMVLQGIGHPQHRGAKYGYMINDKGLVAFRKVNAHGSIEHSDPIPWGGAGDTPQRLTVMLALWYLGMLASSDSDWTLPTVLGDPGDEQLRASPAATAPPQSRPTAVAQGPATVSSRR</sequence>
<dbReference type="VEuPathDB" id="FungiDB:A9K55_007992"/>
<proteinExistence type="predicted"/>
<name>A0A2H4SEL4_CORMI</name>
<gene>
    <name evidence="2" type="ORF">A9K55_007992</name>
</gene>
<dbReference type="VEuPathDB" id="FungiDB:CCM_05037"/>
<dbReference type="AlphaFoldDB" id="A0A2H4SEL4"/>
<evidence type="ECO:0000313" key="3">
    <source>
        <dbReference type="Proteomes" id="UP000323067"/>
    </source>
</evidence>
<feature type="region of interest" description="Disordered" evidence="1">
    <location>
        <begin position="282"/>
        <end position="320"/>
    </location>
</feature>
<accession>A0A2H4SEL4</accession>
<organism evidence="2 3">
    <name type="scientific">Cordyceps militaris</name>
    <name type="common">Caterpillar fungus</name>
    <name type="synonym">Clavaria militaris</name>
    <dbReference type="NCBI Taxonomy" id="73501"/>
    <lineage>
        <taxon>Eukaryota</taxon>
        <taxon>Fungi</taxon>
        <taxon>Dikarya</taxon>
        <taxon>Ascomycota</taxon>
        <taxon>Pezizomycotina</taxon>
        <taxon>Sordariomycetes</taxon>
        <taxon>Hypocreomycetidae</taxon>
        <taxon>Hypocreales</taxon>
        <taxon>Cordycipitaceae</taxon>
        <taxon>Cordyceps</taxon>
    </lineage>
</organism>
<evidence type="ECO:0000313" key="2">
    <source>
        <dbReference type="EMBL" id="ATY61552.1"/>
    </source>
</evidence>
<evidence type="ECO:0000256" key="1">
    <source>
        <dbReference type="SAM" id="MobiDB-lite"/>
    </source>
</evidence>
<dbReference type="EMBL" id="CP023324">
    <property type="protein sequence ID" value="ATY61552.1"/>
    <property type="molecule type" value="Genomic_DNA"/>
</dbReference>
<reference evidence="2 3" key="1">
    <citation type="journal article" date="2017" name="BMC Genomics">
        <title>Chromosome level assembly and secondary metabolite potential of the parasitic fungus Cordyceps militaris.</title>
        <authorList>
            <person name="Kramer G.J."/>
            <person name="Nodwell J.R."/>
        </authorList>
    </citation>
    <scope>NUCLEOTIDE SEQUENCE [LARGE SCALE GENOMIC DNA]</scope>
    <source>
        <strain evidence="2 3">ATCC 34164</strain>
    </source>
</reference>
<protein>
    <submittedName>
        <fullName evidence="2">Uncharacterized protein</fullName>
    </submittedName>
</protein>